<dbReference type="STRING" id="1121937.GCA_000423125_03178"/>
<evidence type="ECO:0000256" key="5">
    <source>
        <dbReference type="ARBA" id="ARBA00023237"/>
    </source>
</evidence>
<evidence type="ECO:0000256" key="1">
    <source>
        <dbReference type="ARBA" id="ARBA00004442"/>
    </source>
</evidence>
<evidence type="ECO:0000256" key="4">
    <source>
        <dbReference type="ARBA" id="ARBA00023136"/>
    </source>
</evidence>
<gene>
    <name evidence="7" type="ORF">DCP75_17510</name>
</gene>
<feature type="signal peptide" evidence="6">
    <location>
        <begin position="1"/>
        <end position="27"/>
    </location>
</feature>
<feature type="chain" id="PRO_5017724915" description="MipA/OmpV family protein" evidence="6">
    <location>
        <begin position="28"/>
        <end position="374"/>
    </location>
</feature>
<comment type="caution">
    <text evidence="7">The sequence shown here is derived from an EMBL/GenBank/DDBJ whole genome shotgun (WGS) entry which is preliminary data.</text>
</comment>
<reference evidence="7 8" key="1">
    <citation type="journal article" date="2018" name="Nat. Biotechnol.">
        <title>A standardized bacterial taxonomy based on genome phylogeny substantially revises the tree of life.</title>
        <authorList>
            <person name="Parks D.H."/>
            <person name="Chuvochina M."/>
            <person name="Waite D.W."/>
            <person name="Rinke C."/>
            <person name="Skarshewski A."/>
            <person name="Chaumeil P.A."/>
            <person name="Hugenholtz P."/>
        </authorList>
    </citation>
    <scope>NUCLEOTIDE SEQUENCE [LARGE SCALE GENOMIC DNA]</scope>
    <source>
        <strain evidence="7">UBA9158</strain>
    </source>
</reference>
<name>A0A3C1KT42_9GAMM</name>
<accession>A0A3C1KT42</accession>
<comment type="subcellular location">
    <subcellularLocation>
        <location evidence="1">Cell outer membrane</location>
    </subcellularLocation>
</comment>
<dbReference type="EMBL" id="DMND01000237">
    <property type="protein sequence ID" value="HAN29484.1"/>
    <property type="molecule type" value="Genomic_DNA"/>
</dbReference>
<evidence type="ECO:0000313" key="8">
    <source>
        <dbReference type="Proteomes" id="UP000259273"/>
    </source>
</evidence>
<dbReference type="Pfam" id="PF06629">
    <property type="entry name" value="MipA"/>
    <property type="match status" value="1"/>
</dbReference>
<protein>
    <recommendedName>
        <fullName evidence="9">MipA/OmpV family protein</fullName>
    </recommendedName>
</protein>
<dbReference type="PANTHER" id="PTHR38776">
    <property type="entry name" value="MLTA-INTERACTING PROTEIN-RELATED"/>
    <property type="match status" value="1"/>
</dbReference>
<dbReference type="PANTHER" id="PTHR38776:SF1">
    <property type="entry name" value="MLTA-INTERACTING PROTEIN-RELATED"/>
    <property type="match status" value="1"/>
</dbReference>
<dbReference type="GO" id="GO:0009252">
    <property type="term" value="P:peptidoglycan biosynthetic process"/>
    <property type="evidence" value="ECO:0007669"/>
    <property type="project" value="TreeGrafter"/>
</dbReference>
<dbReference type="Proteomes" id="UP000259273">
    <property type="component" value="Unassembled WGS sequence"/>
</dbReference>
<evidence type="ECO:0000256" key="2">
    <source>
        <dbReference type="ARBA" id="ARBA00005722"/>
    </source>
</evidence>
<dbReference type="InterPro" id="IPR010583">
    <property type="entry name" value="MipA"/>
</dbReference>
<dbReference type="AlphaFoldDB" id="A0A3C1KT42"/>
<dbReference type="Pfam" id="PF09912">
    <property type="entry name" value="DUF2141"/>
    <property type="match status" value="1"/>
</dbReference>
<proteinExistence type="inferred from homology"/>
<organism evidence="7 8">
    <name type="scientific">Haliea salexigens</name>
    <dbReference type="NCBI Taxonomy" id="287487"/>
    <lineage>
        <taxon>Bacteria</taxon>
        <taxon>Pseudomonadati</taxon>
        <taxon>Pseudomonadota</taxon>
        <taxon>Gammaproteobacteria</taxon>
        <taxon>Cellvibrionales</taxon>
        <taxon>Halieaceae</taxon>
        <taxon>Haliea</taxon>
    </lineage>
</organism>
<keyword evidence="5" id="KW-0998">Cell outer membrane</keyword>
<keyword evidence="4" id="KW-0472">Membrane</keyword>
<evidence type="ECO:0008006" key="9">
    <source>
        <dbReference type="Google" id="ProtNLM"/>
    </source>
</evidence>
<dbReference type="GO" id="GO:0009279">
    <property type="term" value="C:cell outer membrane"/>
    <property type="evidence" value="ECO:0007669"/>
    <property type="project" value="UniProtKB-SubCell"/>
</dbReference>
<keyword evidence="3 6" id="KW-0732">Signal</keyword>
<evidence type="ECO:0000256" key="6">
    <source>
        <dbReference type="SAM" id="SignalP"/>
    </source>
</evidence>
<evidence type="ECO:0000256" key="3">
    <source>
        <dbReference type="ARBA" id="ARBA00022729"/>
    </source>
</evidence>
<evidence type="ECO:0000313" key="7">
    <source>
        <dbReference type="EMBL" id="HAN29484.1"/>
    </source>
</evidence>
<dbReference type="InterPro" id="IPR018673">
    <property type="entry name" value="DUF2141"/>
</dbReference>
<comment type="similarity">
    <text evidence="2">Belongs to the MipA/OmpV family.</text>
</comment>
<sequence>MTTLIFGVRSPGALLALPFLLPSTAYAADISLSLANLPDEGTVVLQVYDDANAFGNFRGPAREERYAIRPGQAYTISDAPEGEIAVLVYLDENDNQALDRNFIGIPREPVGLSNNYQPKGPPSFQRAAFNAQRGSAIHLDIELFNVLGETGQWGAGLGFIGRSSPYVGSDTNVIQPIPAITYFGERLQWIGPDVRYGVWGSDDLRLALTASYRVGAYEEGDSSALQGLGDRDSTLMGGLALVYEGAHGFELDLSYAHDVLDRVGGGALAARVSRSFQFGNLRLTPEFGANWVSSELANHDFGVPAAAATANRPGYAVGDTATLEAGLAGFYEFTENWRAVLSVAVERLGSDITASPIVEDEHVIKGFAALTYTF</sequence>